<dbReference type="SUPFAM" id="SSF57667">
    <property type="entry name" value="beta-beta-alpha zinc fingers"/>
    <property type="match status" value="1"/>
</dbReference>
<dbReference type="EMBL" id="KZ805304">
    <property type="protein sequence ID" value="PVI07343.1"/>
    <property type="molecule type" value="Genomic_DNA"/>
</dbReference>
<feature type="region of interest" description="Disordered" evidence="2">
    <location>
        <begin position="45"/>
        <end position="81"/>
    </location>
</feature>
<feature type="domain" description="C2H2-type" evidence="3">
    <location>
        <begin position="18"/>
        <end position="47"/>
    </location>
</feature>
<dbReference type="PROSITE" id="PS00028">
    <property type="entry name" value="ZINC_FINGER_C2H2_1"/>
    <property type="match status" value="1"/>
</dbReference>
<dbReference type="InterPro" id="IPR013087">
    <property type="entry name" value="Znf_C2H2_type"/>
</dbReference>
<dbReference type="OrthoDB" id="4822at2759"/>
<dbReference type="Proteomes" id="UP000244855">
    <property type="component" value="Unassembled WGS sequence"/>
</dbReference>
<keyword evidence="5" id="KW-1185">Reference proteome</keyword>
<dbReference type="PANTHER" id="PTHR47251">
    <property type="entry name" value="FINGER DOMAIN PROTEIN, PUTATIVE (AFU_ORTHOLOGUE AFUA_3G04180)-RELATED"/>
    <property type="match status" value="1"/>
</dbReference>
<feature type="compositionally biased region" description="Basic and acidic residues" evidence="2">
    <location>
        <begin position="139"/>
        <end position="154"/>
    </location>
</feature>
<evidence type="ECO:0000313" key="5">
    <source>
        <dbReference type="Proteomes" id="UP000244855"/>
    </source>
</evidence>
<dbReference type="AlphaFoldDB" id="A0A2V1E9Y6"/>
<sequence>MAPRPQRNAPLPNAIHTFKCDLCDKGYSRQVDYENHLGSYDHNHRQRAAGAKEITAGQSNNSRPKGNIDMRKLPTTDSVKTGVGSRFTKIGGPSTNTAVAGSRFKKVGVAVGENTDSSDTTANLATDATAKATENPTQDEIKTAEEIKVDKSDIPEEEASVSDELSEMQEYPSQDADVAMADAEEDDEEDDEEEEEEEEKEEKKEEVKEEKVKEEKVKEPIDWEKYERELLERTKCCEDPNCPGNEIIDYEVDEDGWLKIDG</sequence>
<keyword evidence="1" id="KW-0479">Metal-binding</keyword>
<feature type="region of interest" description="Disordered" evidence="2">
    <location>
        <begin position="113"/>
        <end position="218"/>
    </location>
</feature>
<dbReference type="STRING" id="97972.A0A2V1E9Y6"/>
<feature type="compositionally biased region" description="Basic and acidic residues" evidence="2">
    <location>
        <begin position="201"/>
        <end position="218"/>
    </location>
</feature>
<feature type="compositionally biased region" description="Acidic residues" evidence="2">
    <location>
        <begin position="155"/>
        <end position="167"/>
    </location>
</feature>
<proteinExistence type="predicted"/>
<evidence type="ECO:0000259" key="3">
    <source>
        <dbReference type="PROSITE" id="PS50157"/>
    </source>
</evidence>
<reference evidence="4 5" key="1">
    <citation type="journal article" date="2018" name="Sci. Rep.">
        <title>Comparative genomics provides insights into the lifestyle and reveals functional heterogeneity of dark septate endophytic fungi.</title>
        <authorList>
            <person name="Knapp D.G."/>
            <person name="Nemeth J.B."/>
            <person name="Barry K."/>
            <person name="Hainaut M."/>
            <person name="Henrissat B."/>
            <person name="Johnson J."/>
            <person name="Kuo A."/>
            <person name="Lim J.H.P."/>
            <person name="Lipzen A."/>
            <person name="Nolan M."/>
            <person name="Ohm R.A."/>
            <person name="Tamas L."/>
            <person name="Grigoriev I.V."/>
            <person name="Spatafora J.W."/>
            <person name="Nagy L.G."/>
            <person name="Kovacs G.M."/>
        </authorList>
    </citation>
    <scope>NUCLEOTIDE SEQUENCE [LARGE SCALE GENOMIC DNA]</scope>
    <source>
        <strain evidence="4 5">DSE2036</strain>
    </source>
</reference>
<protein>
    <recommendedName>
        <fullName evidence="3">C2H2-type domain-containing protein</fullName>
    </recommendedName>
</protein>
<accession>A0A2V1E9Y6</accession>
<keyword evidence="1" id="KW-0862">Zinc</keyword>
<dbReference type="InterPro" id="IPR036236">
    <property type="entry name" value="Znf_C2H2_sf"/>
</dbReference>
<dbReference type="GO" id="GO:0008270">
    <property type="term" value="F:zinc ion binding"/>
    <property type="evidence" value="ECO:0007669"/>
    <property type="project" value="UniProtKB-KW"/>
</dbReference>
<dbReference type="PROSITE" id="PS50157">
    <property type="entry name" value="ZINC_FINGER_C2H2_2"/>
    <property type="match status" value="1"/>
</dbReference>
<feature type="compositionally biased region" description="Acidic residues" evidence="2">
    <location>
        <begin position="182"/>
        <end position="200"/>
    </location>
</feature>
<name>A0A2V1E9Y6_9PLEO</name>
<keyword evidence="1" id="KW-0863">Zinc-finger</keyword>
<organism evidence="4 5">
    <name type="scientific">Periconia macrospinosa</name>
    <dbReference type="NCBI Taxonomy" id="97972"/>
    <lineage>
        <taxon>Eukaryota</taxon>
        <taxon>Fungi</taxon>
        <taxon>Dikarya</taxon>
        <taxon>Ascomycota</taxon>
        <taxon>Pezizomycotina</taxon>
        <taxon>Dothideomycetes</taxon>
        <taxon>Pleosporomycetidae</taxon>
        <taxon>Pleosporales</taxon>
        <taxon>Massarineae</taxon>
        <taxon>Periconiaceae</taxon>
        <taxon>Periconia</taxon>
    </lineage>
</organism>
<evidence type="ECO:0000256" key="2">
    <source>
        <dbReference type="SAM" id="MobiDB-lite"/>
    </source>
</evidence>
<evidence type="ECO:0000256" key="1">
    <source>
        <dbReference type="PROSITE-ProRule" id="PRU00042"/>
    </source>
</evidence>
<dbReference type="PANTHER" id="PTHR47251:SF1">
    <property type="entry name" value="FINGER DOMAIN PROTEIN, PUTATIVE (AFU_ORTHOLOGUE AFUA_3G04180)-RELATED"/>
    <property type="match status" value="1"/>
</dbReference>
<gene>
    <name evidence="4" type="ORF">DM02DRAFT_580630</name>
</gene>
<feature type="compositionally biased region" description="Low complexity" evidence="2">
    <location>
        <begin position="115"/>
        <end position="133"/>
    </location>
</feature>
<evidence type="ECO:0000313" key="4">
    <source>
        <dbReference type="EMBL" id="PVI07343.1"/>
    </source>
</evidence>